<evidence type="ECO:0000256" key="1">
    <source>
        <dbReference type="SAM" id="Phobius"/>
    </source>
</evidence>
<feature type="transmembrane region" description="Helical" evidence="1">
    <location>
        <begin position="54"/>
        <end position="75"/>
    </location>
</feature>
<feature type="transmembrane region" description="Helical" evidence="1">
    <location>
        <begin position="96"/>
        <end position="114"/>
    </location>
</feature>
<dbReference type="Pfam" id="PF14358">
    <property type="entry name" value="DUF4405"/>
    <property type="match status" value="1"/>
</dbReference>
<feature type="transmembrane region" description="Helical" evidence="1">
    <location>
        <begin position="12"/>
        <end position="34"/>
    </location>
</feature>
<reference evidence="4" key="1">
    <citation type="submission" date="2019-11" db="EMBL/GenBank/DDBJ databases">
        <title>Genome sequence of Heliorestis convoluta strain HH, an alkaliphilic and minimalistic phototrophic bacterium from a soda lake in Egypt.</title>
        <authorList>
            <person name="Dewey E.D."/>
            <person name="Stokes L.M."/>
            <person name="Burchell B.M."/>
            <person name="Shaffer K.N."/>
            <person name="Huntington A.M."/>
            <person name="Baker J.M."/>
            <person name="Nadendla S."/>
            <person name="Giglio M.G."/>
            <person name="Touchman J.W."/>
            <person name="Blankenship R.E."/>
            <person name="Madigan M.T."/>
            <person name="Sattley W.M."/>
        </authorList>
    </citation>
    <scope>NUCLEOTIDE SEQUENCE [LARGE SCALE GENOMIC DNA]</scope>
    <source>
        <strain evidence="4">HH</strain>
    </source>
</reference>
<keyword evidence="1" id="KW-0812">Transmembrane</keyword>
<organism evidence="3 4">
    <name type="scientific">Heliorestis convoluta</name>
    <dbReference type="NCBI Taxonomy" id="356322"/>
    <lineage>
        <taxon>Bacteria</taxon>
        <taxon>Bacillati</taxon>
        <taxon>Bacillota</taxon>
        <taxon>Clostridia</taxon>
        <taxon>Eubacteriales</taxon>
        <taxon>Heliobacteriaceae</taxon>
        <taxon>Heliorestis</taxon>
    </lineage>
</organism>
<keyword evidence="1" id="KW-0472">Membrane</keyword>
<dbReference type="Proteomes" id="UP000366051">
    <property type="component" value="Chromosome"/>
</dbReference>
<dbReference type="OrthoDB" id="9777497at2"/>
<evidence type="ECO:0000313" key="4">
    <source>
        <dbReference type="Proteomes" id="UP000366051"/>
    </source>
</evidence>
<name>A0A5Q2N2H1_9FIRM</name>
<dbReference type="KEGG" id="hcv:FTV88_1971"/>
<dbReference type="RefSeq" id="WP_153725328.1">
    <property type="nucleotide sequence ID" value="NZ_CP045875.1"/>
</dbReference>
<accession>A0A5Q2N2H1</accession>
<dbReference type="EMBL" id="CP045875">
    <property type="protein sequence ID" value="QGG48069.1"/>
    <property type="molecule type" value="Genomic_DNA"/>
</dbReference>
<keyword evidence="1" id="KW-1133">Transmembrane helix</keyword>
<gene>
    <name evidence="3" type="ORF">FTV88_1971</name>
</gene>
<sequence length="271" mass="30448">MKDFNMRSFVSLTLTVSLILLVFTGVVLYIAPAGRIANWTNWVIFGLSKETHQAIHTTSSFLFVFFSAWHIVLNGKAILCYMKNKARKTVIFTKEMVAALALVVFFFVSTQYNVPPVSMIMEIGDSLKASWEEKAQNPPFSQAESVPLEDFAKYLDSTENEVVTLLEQSGIVVQDNEMTLEEIAKENNMSPQQIYEQVEKQGLQVVDKEYRSGQGSKTIAQLAEEHEIPVEVALQRLQEKGIQASASTRLQEIALQQNLTSHDAIILITEP</sequence>
<protein>
    <recommendedName>
        <fullName evidence="2">Flavinylation-associated cytochrome domain-containing protein</fullName>
    </recommendedName>
</protein>
<keyword evidence="4" id="KW-1185">Reference proteome</keyword>
<dbReference type="AlphaFoldDB" id="A0A5Q2N2H1"/>
<evidence type="ECO:0000259" key="2">
    <source>
        <dbReference type="Pfam" id="PF14358"/>
    </source>
</evidence>
<evidence type="ECO:0000313" key="3">
    <source>
        <dbReference type="EMBL" id="QGG48069.1"/>
    </source>
</evidence>
<proteinExistence type="predicted"/>
<feature type="domain" description="Flavinylation-associated cytochrome" evidence="2">
    <location>
        <begin position="9"/>
        <end position="74"/>
    </location>
</feature>
<dbReference type="InterPro" id="IPR025517">
    <property type="entry name" value="DUF4405"/>
</dbReference>